<evidence type="ECO:0000313" key="1">
    <source>
        <dbReference type="EMBL" id="KAH8689298.1"/>
    </source>
</evidence>
<dbReference type="RefSeq" id="XP_046065652.1">
    <property type="nucleotide sequence ID" value="XM_046210169.1"/>
</dbReference>
<protein>
    <submittedName>
        <fullName evidence="1">Uncharacterized protein</fullName>
    </submittedName>
</protein>
<dbReference type="EMBL" id="JAJTJA010000015">
    <property type="protein sequence ID" value="KAH8689298.1"/>
    <property type="molecule type" value="Genomic_DNA"/>
</dbReference>
<sequence length="248" mass="28260">LSDDNPLTREMFNEEVRRLGAETVLQPHIRSIRPDQVMPDGEIPESEEYASASQSLGRGLTMFVDPGESTQDVKNAVSAAYVELRPKIFKCYRRSGELGKDEVYFTWGFGGDNGEESWHKTEEFGSVVKDIVLDFPNPPHLFKGWIQKCLAGTMICWEADHSSSEWREKVKLAMSELARMARNLSIDVGNDSLNELIGLLPGFSEYSDMTFWIENIATLISALLDWLKNKDDKVKENNYGWSKEWLIQ</sequence>
<reference evidence="1" key="1">
    <citation type="submission" date="2021-12" db="EMBL/GenBank/DDBJ databases">
        <title>Convergent genome expansion in fungi linked to evolution of root-endophyte symbiosis.</title>
        <authorList>
            <consortium name="DOE Joint Genome Institute"/>
            <person name="Ke Y.-H."/>
            <person name="Bonito G."/>
            <person name="Liao H.-L."/>
            <person name="Looney B."/>
            <person name="Rojas-Flechas A."/>
            <person name="Nash J."/>
            <person name="Hameed K."/>
            <person name="Schadt C."/>
            <person name="Martin F."/>
            <person name="Crous P.W."/>
            <person name="Miettinen O."/>
            <person name="Magnuson J.K."/>
            <person name="Labbe J."/>
            <person name="Jacobson D."/>
            <person name="Doktycz M.J."/>
            <person name="Veneault-Fourrey C."/>
            <person name="Kuo A."/>
            <person name="Mondo S."/>
            <person name="Calhoun S."/>
            <person name="Riley R."/>
            <person name="Ohm R."/>
            <person name="LaButti K."/>
            <person name="Andreopoulos B."/>
            <person name="Pangilinan J."/>
            <person name="Nolan M."/>
            <person name="Tritt A."/>
            <person name="Clum A."/>
            <person name="Lipzen A."/>
            <person name="Daum C."/>
            <person name="Barry K."/>
            <person name="Grigoriev I.V."/>
            <person name="Vilgalys R."/>
        </authorList>
    </citation>
    <scope>NUCLEOTIDE SEQUENCE</scope>
    <source>
        <strain evidence="1">PMI_201</strain>
    </source>
</reference>
<accession>A0AAD4KDU9</accession>
<dbReference type="AlphaFoldDB" id="A0AAD4KDU9"/>
<comment type="caution">
    <text evidence="1">The sequence shown here is derived from an EMBL/GenBank/DDBJ whole genome shotgun (WGS) entry which is preliminary data.</text>
</comment>
<feature type="non-terminal residue" evidence="1">
    <location>
        <position position="248"/>
    </location>
</feature>
<feature type="non-terminal residue" evidence="1">
    <location>
        <position position="1"/>
    </location>
</feature>
<keyword evidence="2" id="KW-1185">Reference proteome</keyword>
<organism evidence="1 2">
    <name type="scientific">Talaromyces proteolyticus</name>
    <dbReference type="NCBI Taxonomy" id="1131652"/>
    <lineage>
        <taxon>Eukaryota</taxon>
        <taxon>Fungi</taxon>
        <taxon>Dikarya</taxon>
        <taxon>Ascomycota</taxon>
        <taxon>Pezizomycotina</taxon>
        <taxon>Eurotiomycetes</taxon>
        <taxon>Eurotiomycetidae</taxon>
        <taxon>Eurotiales</taxon>
        <taxon>Trichocomaceae</taxon>
        <taxon>Talaromyces</taxon>
        <taxon>Talaromyces sect. Bacilispori</taxon>
    </lineage>
</organism>
<name>A0AAD4KDU9_9EURO</name>
<gene>
    <name evidence="1" type="ORF">BGW36DRAFT_273885</name>
</gene>
<evidence type="ECO:0000313" key="2">
    <source>
        <dbReference type="Proteomes" id="UP001201262"/>
    </source>
</evidence>
<dbReference type="GeneID" id="70240456"/>
<dbReference type="Proteomes" id="UP001201262">
    <property type="component" value="Unassembled WGS sequence"/>
</dbReference>
<proteinExistence type="predicted"/>